<sequence>MGVKGIQEIERVKRLLYLSKYGSCQTGFLCKWNEICPSCESSKGNGVPSLQNLSLNILANYESFSPAMMPISLCNVLMQVALAKNSSTVKNFLKNWPFESFSLVNILSDHNFQCFIPWKREQFAKKLFYSYMEIILNGEECTLLTLDIRGTVISDEDELAKIFELLNKVRELESNSFRQIFLDIEISEDLFDQLTSVLVYNPEINPESKSTLHVHLGHFQSCEGSMRQGQGIKSYLRKMISFTTSKLESLYIPNTFLKNAGLRKILNELKMPKYQNLVALNFANNDLDFQSCTMTVDLFAQCIGDLPQLRSLNLSQNPVSGCLEFLLCNLKYGLLDLRVAGCELNSEDLVYLMGSIHAKSLIVLDISENSFESKTELNNFISAFKAQMIAIEGEACGMEADELVELATTLQDFSVLYYVSFVGYWMTIEELVPVVRELCLCQSLKIVVLSLPVDVDFDIDDVNRVKNLVSPVESVIEQCNGSFSIHWI</sequence>
<dbReference type="AlphaFoldDB" id="A0AA88HJW9"/>
<dbReference type="Gene3D" id="3.80.10.10">
    <property type="entry name" value="Ribonuclease Inhibitor"/>
    <property type="match status" value="1"/>
</dbReference>
<evidence type="ECO:0000313" key="3">
    <source>
        <dbReference type="Proteomes" id="UP001187531"/>
    </source>
</evidence>
<dbReference type="PANTHER" id="PTHR14224:SF37">
    <property type="entry name" value="LEUCINE-RICH REPEAT-CONTAINING PROTEIN 14"/>
    <property type="match status" value="1"/>
</dbReference>
<dbReference type="EMBL" id="JAVRJZ010000014">
    <property type="protein sequence ID" value="KAK2713246.1"/>
    <property type="molecule type" value="Genomic_DNA"/>
</dbReference>
<organism evidence="2 3">
    <name type="scientific">Artemia franciscana</name>
    <name type="common">Brine shrimp</name>
    <name type="synonym">Artemia sanfranciscana</name>
    <dbReference type="NCBI Taxonomy" id="6661"/>
    <lineage>
        <taxon>Eukaryota</taxon>
        <taxon>Metazoa</taxon>
        <taxon>Ecdysozoa</taxon>
        <taxon>Arthropoda</taxon>
        <taxon>Crustacea</taxon>
        <taxon>Branchiopoda</taxon>
        <taxon>Anostraca</taxon>
        <taxon>Artemiidae</taxon>
        <taxon>Artemia</taxon>
    </lineage>
</organism>
<accession>A0AA88HJW9</accession>
<evidence type="ECO:0000256" key="1">
    <source>
        <dbReference type="ARBA" id="ARBA00022737"/>
    </source>
</evidence>
<reference evidence="2" key="1">
    <citation type="submission" date="2023-07" db="EMBL/GenBank/DDBJ databases">
        <title>Chromosome-level genome assembly of Artemia franciscana.</title>
        <authorList>
            <person name="Jo E."/>
        </authorList>
    </citation>
    <scope>NUCLEOTIDE SEQUENCE</scope>
    <source>
        <tissue evidence="2">Whole body</tissue>
    </source>
</reference>
<dbReference type="InterPro" id="IPR032675">
    <property type="entry name" value="LRR_dom_sf"/>
</dbReference>
<name>A0AA88HJW9_ARTSF</name>
<gene>
    <name evidence="2" type="ORF">QYM36_009200</name>
</gene>
<dbReference type="GO" id="GO:0005737">
    <property type="term" value="C:cytoplasm"/>
    <property type="evidence" value="ECO:0007669"/>
    <property type="project" value="TreeGrafter"/>
</dbReference>
<dbReference type="SUPFAM" id="SSF52047">
    <property type="entry name" value="RNI-like"/>
    <property type="match status" value="1"/>
</dbReference>
<keyword evidence="1" id="KW-0677">Repeat</keyword>
<comment type="caution">
    <text evidence="2">The sequence shown here is derived from an EMBL/GenBank/DDBJ whole genome shotgun (WGS) entry which is preliminary data.</text>
</comment>
<dbReference type="Proteomes" id="UP001187531">
    <property type="component" value="Unassembled WGS sequence"/>
</dbReference>
<protein>
    <submittedName>
        <fullName evidence="2">Uncharacterized protein</fullName>
    </submittedName>
</protein>
<dbReference type="EMBL" id="JAVRJZ010000014">
    <property type="protein sequence ID" value="KAK2713245.1"/>
    <property type="molecule type" value="Genomic_DNA"/>
</dbReference>
<keyword evidence="3" id="KW-1185">Reference proteome</keyword>
<evidence type="ECO:0000313" key="2">
    <source>
        <dbReference type="EMBL" id="KAK2713245.1"/>
    </source>
</evidence>
<dbReference type="InterPro" id="IPR050694">
    <property type="entry name" value="LRRC14/PRAME"/>
</dbReference>
<dbReference type="PANTHER" id="PTHR14224">
    <property type="entry name" value="SIMILAR TO PREFERENTIALLY EXPRESSED ANTIGEN IN MELANOMA-LIKE 3"/>
    <property type="match status" value="1"/>
</dbReference>
<proteinExistence type="predicted"/>